<feature type="region of interest" description="Disordered" evidence="1">
    <location>
        <begin position="1395"/>
        <end position="1533"/>
    </location>
</feature>
<feature type="region of interest" description="Disordered" evidence="1">
    <location>
        <begin position="915"/>
        <end position="937"/>
    </location>
</feature>
<dbReference type="InterPro" id="IPR022198">
    <property type="entry name" value="DUF3723"/>
</dbReference>
<evidence type="ECO:0000313" key="3">
    <source>
        <dbReference type="Proteomes" id="UP000297280"/>
    </source>
</evidence>
<dbReference type="Pfam" id="PF12520">
    <property type="entry name" value="DUF3723"/>
    <property type="match status" value="1"/>
</dbReference>
<dbReference type="EMBL" id="PQXO01000067">
    <property type="protein sequence ID" value="TGO90366.1"/>
    <property type="molecule type" value="Genomic_DNA"/>
</dbReference>
<feature type="compositionally biased region" description="Polar residues" evidence="1">
    <location>
        <begin position="1297"/>
        <end position="1308"/>
    </location>
</feature>
<name>A0A4Z1L106_9HELO</name>
<feature type="compositionally biased region" description="Low complexity" evidence="1">
    <location>
        <begin position="554"/>
        <end position="565"/>
    </location>
</feature>
<organism evidence="2 3">
    <name type="scientific">Botrytis porri</name>
    <dbReference type="NCBI Taxonomy" id="87229"/>
    <lineage>
        <taxon>Eukaryota</taxon>
        <taxon>Fungi</taxon>
        <taxon>Dikarya</taxon>
        <taxon>Ascomycota</taxon>
        <taxon>Pezizomycotina</taxon>
        <taxon>Leotiomycetes</taxon>
        <taxon>Helotiales</taxon>
        <taxon>Sclerotiniaceae</taxon>
        <taxon>Botrytis</taxon>
    </lineage>
</organism>
<feature type="compositionally biased region" description="Polar residues" evidence="1">
    <location>
        <begin position="915"/>
        <end position="936"/>
    </location>
</feature>
<dbReference type="STRING" id="87229.A0A4Z1L106"/>
<evidence type="ECO:0000256" key="1">
    <source>
        <dbReference type="SAM" id="MobiDB-lite"/>
    </source>
</evidence>
<feature type="compositionally biased region" description="Basic and acidic residues" evidence="1">
    <location>
        <begin position="1256"/>
        <end position="1273"/>
    </location>
</feature>
<feature type="compositionally biased region" description="Basic and acidic residues" evidence="1">
    <location>
        <begin position="1395"/>
        <end position="1409"/>
    </location>
</feature>
<dbReference type="Proteomes" id="UP000297280">
    <property type="component" value="Unassembled WGS sequence"/>
</dbReference>
<accession>A0A4Z1L106</accession>
<feature type="compositionally biased region" description="Basic and acidic residues" evidence="1">
    <location>
        <begin position="1439"/>
        <end position="1470"/>
    </location>
</feature>
<gene>
    <name evidence="2" type="ORF">BPOR_0067g00080</name>
</gene>
<comment type="caution">
    <text evidence="2">The sequence shown here is derived from an EMBL/GenBank/DDBJ whole genome shotgun (WGS) entry which is preliminary data.</text>
</comment>
<protein>
    <submittedName>
        <fullName evidence="2">Uncharacterized protein</fullName>
    </submittedName>
</protein>
<feature type="compositionally biased region" description="Basic residues" evidence="1">
    <location>
        <begin position="1245"/>
        <end position="1255"/>
    </location>
</feature>
<feature type="region of interest" description="Disordered" evidence="1">
    <location>
        <begin position="1292"/>
        <end position="1376"/>
    </location>
</feature>
<feature type="compositionally biased region" description="Basic and acidic residues" evidence="1">
    <location>
        <begin position="1323"/>
        <end position="1346"/>
    </location>
</feature>
<sequence length="1533" mass="172586">MSRVKRQENPNNGELVLIGTAKVGVFCSKAEGSEKVSRGIVEGLKRTYREQNYKEYDSSSYIPVLLNETELKTISESGSKDFQQLNNLTIHARYSDGEVYCNVRNSQKLNDEKGIADWKEKLTHCKRISLDQLLKREDITELLDHLLSIPGLWEGLELGNIQKNLALRCDEEIARYLEHILSVWEKLTLSDGTIQRAADVKTVRLLQLRVPSLSRSDREFIKSEMASGKLFPNIFDPKARKDILEAILKVDCLIPSLKTMHENLKYLEVGAKILKTLLIAKSPRLTIHSALRSAWTYNSEVLVDNKDKKACLKTTHSDESAWDIIYKQVWISALRNFSELGGRAPRKENRLPPYQPTVDPVLQYEFVKFAKDSGINTRKIESRLQSDPRHKTLLASIGKLYPFHTQDKIESVTASFVKDLPIINSNGFFSTKTEEPCNRVDLSSPIDLSRRWGVPFEKHYAAGKEDFFLHNLSKTSCAKEDMPNHSFILSDFISSFFGRTPHFEAGQMLNSNKQATYDSKAQINTVKSSSFSSIHKNDDRTSLSVAPVDQRILQSTTSPKTSQSKNASPNDGLDVFDSTVSSGGPQDTVTDQNRFQIELMNKSLNSEIDPNLISAINKELLGHLEQIKASSDNQLSIQETDIHEDESDFMRKSSLVQIPRANLPEAMEQENIKGKGKEIFDSQSLAVATERFQRYRSPVISMASETSSSDIDSITSKHRLTSGDRTPNLDIGSITWKPEESPTSNLRSPGPSDVLPVASSLGNVVSPSYNQSAPQSDARNQDMEDIALLTSERARSPALSIAPPSLSPNHKIGYPYQPLEKRSGQQTVIMQPRLQGSPLAKEHDHAANFSRQKTSSAVSHTAKIEQKAITYDEWRPETPQRSPIVSMIGTEPILWQDNIVSKRLATMQPAVSTTGEGITIGPQNMKNLTQDPSNRSEPLALRSPVQLVNYTTQQYEGLIEFANSNTSETSLLAKPQEDDQAMDFEPTNSLVLSSRSNRVPNMTDEDENMEDISSVGLEMELPKEPRRSIPIAATVSEAEDEPMEDPKPGNLSVTVEEEAIVQETSTVLLAIELPKEPRRSMPIPLPPEMTPTAIVDAKNNNSDENTSERTGDKIANKALLTPAISLPVNKRALAILDAPVQGVAEDVEDSPVSGFSNNSSIPSQLWIKINEFNGMRSQLRTFETMTDVELYLNRRHDWALLIDTPNSRGWKTISAKHFLKHIKTRSTARDTYYCFQRRHYEKIKSRSRGKGFKHSGRTESSKEKSEKMKTEREVFLDRRKDSYKIIRKKEQPVRWAKTSQSSRVQIQSEENKDPEQSEDVNSLEEKNKQEEKEKMHSEERKQDEIISAHIVGELGQTENAEPAFINSKGKECSEPLEISSISSEELLKTVYTLAEKKQSNEKETPDDVKPTVIRSDGFDHSEPSETPDIARNGKRKHSPALDHIKNGIRNRELPESRISKMRRLSEDHDTKKRRPRTPGVREPATQPRIIKPRPSPIFLKRTTTNERSQELVSINEIESGGPRGSPELFPVED</sequence>
<keyword evidence="3" id="KW-1185">Reference proteome</keyword>
<proteinExistence type="predicted"/>
<feature type="compositionally biased region" description="Polar residues" evidence="1">
    <location>
        <begin position="578"/>
        <end position="590"/>
    </location>
</feature>
<evidence type="ECO:0000313" key="2">
    <source>
        <dbReference type="EMBL" id="TGO90366.1"/>
    </source>
</evidence>
<dbReference type="OrthoDB" id="4227485at2759"/>
<feature type="region of interest" description="Disordered" evidence="1">
    <location>
        <begin position="1245"/>
        <end position="1273"/>
    </location>
</feature>
<feature type="region of interest" description="Disordered" evidence="1">
    <location>
        <begin position="528"/>
        <end position="590"/>
    </location>
</feature>
<reference evidence="2 3" key="1">
    <citation type="submission" date="2017-12" db="EMBL/GenBank/DDBJ databases">
        <title>Comparative genomics of Botrytis spp.</title>
        <authorList>
            <person name="Valero-Jimenez C.A."/>
            <person name="Tapia P."/>
            <person name="Veloso J."/>
            <person name="Silva-Moreno E."/>
            <person name="Staats M."/>
            <person name="Valdes J.H."/>
            <person name="Van Kan J.A.L."/>
        </authorList>
    </citation>
    <scope>NUCLEOTIDE SEQUENCE [LARGE SCALE GENOMIC DNA]</scope>
    <source>
        <strain evidence="2 3">MUCL3349</strain>
    </source>
</reference>
<feature type="region of interest" description="Disordered" evidence="1">
    <location>
        <begin position="711"/>
        <end position="752"/>
    </location>
</feature>